<accession>A0ABY6BGP9</accession>
<evidence type="ECO:0008006" key="3">
    <source>
        <dbReference type="Google" id="ProtNLM"/>
    </source>
</evidence>
<name>A0ABY6BGP9_9GAMM</name>
<sequence length="121" mass="14075">MPKSLEERVVKRWDLLISRQAIDAYEYLTPGFRQTKTREQYSMEMNTRPVQWKKASVLEKKCETEDVCDVSVTMEFTIPVHGAGNTPGFSVMHEKWMKIDGEWLHLPEKLGSTAIDNSRKQ</sequence>
<dbReference type="Proteomes" id="UP001064632">
    <property type="component" value="Chromosome"/>
</dbReference>
<proteinExistence type="predicted"/>
<evidence type="ECO:0000313" key="2">
    <source>
        <dbReference type="Proteomes" id="UP001064632"/>
    </source>
</evidence>
<organism evidence="1 2">
    <name type="scientific">Tahibacter amnicola</name>
    <dbReference type="NCBI Taxonomy" id="2976241"/>
    <lineage>
        <taxon>Bacteria</taxon>
        <taxon>Pseudomonadati</taxon>
        <taxon>Pseudomonadota</taxon>
        <taxon>Gammaproteobacteria</taxon>
        <taxon>Lysobacterales</taxon>
        <taxon>Rhodanobacteraceae</taxon>
        <taxon>Tahibacter</taxon>
    </lineage>
</organism>
<protein>
    <recommendedName>
        <fullName evidence="3">Nuclear transport factor 2 family protein</fullName>
    </recommendedName>
</protein>
<evidence type="ECO:0000313" key="1">
    <source>
        <dbReference type="EMBL" id="UXI67781.1"/>
    </source>
</evidence>
<keyword evidence="2" id="KW-1185">Reference proteome</keyword>
<reference evidence="1" key="1">
    <citation type="submission" date="2022-09" db="EMBL/GenBank/DDBJ databases">
        <title>Tahibacter sp. nov., isolated from a fresh water.</title>
        <authorList>
            <person name="Baek J.H."/>
            <person name="Lee J.K."/>
            <person name="Kim J.M."/>
            <person name="Jeon C.O."/>
        </authorList>
    </citation>
    <scope>NUCLEOTIDE SEQUENCE</scope>
    <source>
        <strain evidence="1">W38</strain>
    </source>
</reference>
<dbReference type="EMBL" id="CP104694">
    <property type="protein sequence ID" value="UXI67781.1"/>
    <property type="molecule type" value="Genomic_DNA"/>
</dbReference>
<gene>
    <name evidence="1" type="ORF">N4264_24110</name>
</gene>
<dbReference type="RefSeq" id="WP_261694750.1">
    <property type="nucleotide sequence ID" value="NZ_CP104694.1"/>
</dbReference>